<evidence type="ECO:0000313" key="3">
    <source>
        <dbReference type="Proteomes" id="UP001431783"/>
    </source>
</evidence>
<name>A0AAW1U0B3_9CUCU</name>
<evidence type="ECO:0000313" key="2">
    <source>
        <dbReference type="EMBL" id="KAK9873782.1"/>
    </source>
</evidence>
<proteinExistence type="predicted"/>
<organism evidence="2 3">
    <name type="scientific">Henosepilachna vigintioctopunctata</name>
    <dbReference type="NCBI Taxonomy" id="420089"/>
    <lineage>
        <taxon>Eukaryota</taxon>
        <taxon>Metazoa</taxon>
        <taxon>Ecdysozoa</taxon>
        <taxon>Arthropoda</taxon>
        <taxon>Hexapoda</taxon>
        <taxon>Insecta</taxon>
        <taxon>Pterygota</taxon>
        <taxon>Neoptera</taxon>
        <taxon>Endopterygota</taxon>
        <taxon>Coleoptera</taxon>
        <taxon>Polyphaga</taxon>
        <taxon>Cucujiformia</taxon>
        <taxon>Coccinelloidea</taxon>
        <taxon>Coccinellidae</taxon>
        <taxon>Epilachninae</taxon>
        <taxon>Epilachnini</taxon>
        <taxon>Henosepilachna</taxon>
    </lineage>
</organism>
<comment type="caution">
    <text evidence="2">The sequence shown here is derived from an EMBL/GenBank/DDBJ whole genome shotgun (WGS) entry which is preliminary data.</text>
</comment>
<accession>A0AAW1U0B3</accession>
<dbReference type="EMBL" id="JARQZJ010000031">
    <property type="protein sequence ID" value="KAK9873782.1"/>
    <property type="molecule type" value="Genomic_DNA"/>
</dbReference>
<dbReference type="AlphaFoldDB" id="A0AAW1U0B3"/>
<feature type="region of interest" description="Disordered" evidence="1">
    <location>
        <begin position="16"/>
        <end position="70"/>
    </location>
</feature>
<gene>
    <name evidence="2" type="ORF">WA026_002139</name>
</gene>
<dbReference type="Proteomes" id="UP001431783">
    <property type="component" value="Unassembled WGS sequence"/>
</dbReference>
<evidence type="ECO:0000256" key="1">
    <source>
        <dbReference type="SAM" id="MobiDB-lite"/>
    </source>
</evidence>
<sequence length="127" mass="14153">MRGNFGTVPVSYIPIARPAASKTNVDEDTSSDDMSSASVPFAESDDSLTWTSEDMDDDLIPQNPTVTEKDLKHLPEMVKSGNNGKWPNKADILSYLAEDVIQVIDKPIKMGRREIHSVKELRSYLEL</sequence>
<protein>
    <submittedName>
        <fullName evidence="2">Uncharacterized protein</fullName>
    </submittedName>
</protein>
<keyword evidence="3" id="KW-1185">Reference proteome</keyword>
<reference evidence="2 3" key="1">
    <citation type="submission" date="2023-03" db="EMBL/GenBank/DDBJ databases">
        <title>Genome insight into feeding habits of ladybird beetles.</title>
        <authorList>
            <person name="Li H.-S."/>
            <person name="Huang Y.-H."/>
            <person name="Pang H."/>
        </authorList>
    </citation>
    <scope>NUCLEOTIDE SEQUENCE [LARGE SCALE GENOMIC DNA]</scope>
    <source>
        <strain evidence="2">SYSU_2023b</strain>
        <tissue evidence="2">Whole body</tissue>
    </source>
</reference>